<name>A0A1A9UWM5_GLOAU</name>
<dbReference type="STRING" id="7395.A0A1A9UWM5"/>
<sequence length="109" mass="12376">MEFAAIMDALERIYGSKHVKEVSHLELSSHCQKLNERSQDYATEIERLAKLAYIGVPDDVLERLKIGAFVKGLRDAELKNAVWTSPKTTFTDTLACYACQKPGHFEREC</sequence>
<dbReference type="InterPro" id="IPR036875">
    <property type="entry name" value="Znf_CCHC_sf"/>
</dbReference>
<keyword evidence="1" id="KW-0479">Metal-binding</keyword>
<dbReference type="AlphaFoldDB" id="A0A1A9UWM5"/>
<dbReference type="Proteomes" id="UP000078200">
    <property type="component" value="Unassembled WGS sequence"/>
</dbReference>
<accession>A0A1A9UWM5</accession>
<evidence type="ECO:0000313" key="3">
    <source>
        <dbReference type="EnsemblMetazoa" id="GAUT018220-PA"/>
    </source>
</evidence>
<evidence type="ECO:0000256" key="1">
    <source>
        <dbReference type="PROSITE-ProRule" id="PRU00047"/>
    </source>
</evidence>
<keyword evidence="1" id="KW-0863">Zinc-finger</keyword>
<proteinExistence type="predicted"/>
<dbReference type="Pfam" id="PF00098">
    <property type="entry name" value="zf-CCHC"/>
    <property type="match status" value="1"/>
</dbReference>
<protein>
    <recommendedName>
        <fullName evidence="2">CCHC-type domain-containing protein</fullName>
    </recommendedName>
</protein>
<reference evidence="3" key="1">
    <citation type="submission" date="2020-05" db="UniProtKB">
        <authorList>
            <consortium name="EnsemblMetazoa"/>
        </authorList>
    </citation>
    <scope>IDENTIFICATION</scope>
    <source>
        <strain evidence="3">TTRI</strain>
    </source>
</reference>
<keyword evidence="4" id="KW-1185">Reference proteome</keyword>
<evidence type="ECO:0000259" key="2">
    <source>
        <dbReference type="PROSITE" id="PS50158"/>
    </source>
</evidence>
<feature type="domain" description="CCHC-type" evidence="2">
    <location>
        <begin position="96"/>
        <end position="109"/>
    </location>
</feature>
<keyword evidence="1" id="KW-0862">Zinc</keyword>
<dbReference type="GO" id="GO:0008270">
    <property type="term" value="F:zinc ion binding"/>
    <property type="evidence" value="ECO:0007669"/>
    <property type="project" value="UniProtKB-KW"/>
</dbReference>
<evidence type="ECO:0000313" key="4">
    <source>
        <dbReference type="Proteomes" id="UP000078200"/>
    </source>
</evidence>
<dbReference type="PROSITE" id="PS50158">
    <property type="entry name" value="ZF_CCHC"/>
    <property type="match status" value="1"/>
</dbReference>
<dbReference type="GO" id="GO:0003676">
    <property type="term" value="F:nucleic acid binding"/>
    <property type="evidence" value="ECO:0007669"/>
    <property type="project" value="InterPro"/>
</dbReference>
<dbReference type="EnsemblMetazoa" id="GAUT018220-RA">
    <property type="protein sequence ID" value="GAUT018220-PA"/>
    <property type="gene ID" value="GAUT018220"/>
</dbReference>
<dbReference type="SUPFAM" id="SSF57756">
    <property type="entry name" value="Retrovirus zinc finger-like domains"/>
    <property type="match status" value="1"/>
</dbReference>
<dbReference type="InterPro" id="IPR001878">
    <property type="entry name" value="Znf_CCHC"/>
</dbReference>
<organism evidence="3 4">
    <name type="scientific">Glossina austeni</name>
    <name type="common">Savannah tsetse fly</name>
    <dbReference type="NCBI Taxonomy" id="7395"/>
    <lineage>
        <taxon>Eukaryota</taxon>
        <taxon>Metazoa</taxon>
        <taxon>Ecdysozoa</taxon>
        <taxon>Arthropoda</taxon>
        <taxon>Hexapoda</taxon>
        <taxon>Insecta</taxon>
        <taxon>Pterygota</taxon>
        <taxon>Neoptera</taxon>
        <taxon>Endopterygota</taxon>
        <taxon>Diptera</taxon>
        <taxon>Brachycera</taxon>
        <taxon>Muscomorpha</taxon>
        <taxon>Hippoboscoidea</taxon>
        <taxon>Glossinidae</taxon>
        <taxon>Glossina</taxon>
    </lineage>
</organism>
<dbReference type="VEuPathDB" id="VectorBase:GAUT018220"/>